<accession>A0A641AK77</accession>
<dbReference type="EMBL" id="SDPP02000003">
    <property type="protein sequence ID" value="KAA1376090.1"/>
    <property type="molecule type" value="Genomic_DNA"/>
</dbReference>
<feature type="compositionally biased region" description="Low complexity" evidence="1">
    <location>
        <begin position="28"/>
        <end position="48"/>
    </location>
</feature>
<dbReference type="Pfam" id="PF19843">
    <property type="entry name" value="DUF6318"/>
    <property type="match status" value="1"/>
</dbReference>
<evidence type="ECO:0000313" key="3">
    <source>
        <dbReference type="EMBL" id="KAA1376090.1"/>
    </source>
</evidence>
<dbReference type="RefSeq" id="WP_129183787.1">
    <property type="nucleotide sequence ID" value="NZ_JBHSAH010000001.1"/>
</dbReference>
<evidence type="ECO:0000259" key="2">
    <source>
        <dbReference type="Pfam" id="PF19843"/>
    </source>
</evidence>
<feature type="region of interest" description="Disordered" evidence="1">
    <location>
        <begin position="18"/>
        <end position="53"/>
    </location>
</feature>
<dbReference type="OrthoDB" id="3748111at2"/>
<evidence type="ECO:0000256" key="1">
    <source>
        <dbReference type="SAM" id="MobiDB-lite"/>
    </source>
</evidence>
<organism evidence="3 4">
    <name type="scientific">Aeromicrobium fastidiosum</name>
    <dbReference type="NCBI Taxonomy" id="52699"/>
    <lineage>
        <taxon>Bacteria</taxon>
        <taxon>Bacillati</taxon>
        <taxon>Actinomycetota</taxon>
        <taxon>Actinomycetes</taxon>
        <taxon>Propionibacteriales</taxon>
        <taxon>Nocardioidaceae</taxon>
        <taxon>Aeromicrobium</taxon>
    </lineage>
</organism>
<dbReference type="InterPro" id="IPR046281">
    <property type="entry name" value="DUF6318"/>
</dbReference>
<feature type="domain" description="DUF6318" evidence="2">
    <location>
        <begin position="30"/>
        <end position="139"/>
    </location>
</feature>
<dbReference type="Proteomes" id="UP001515100">
    <property type="component" value="Unassembled WGS sequence"/>
</dbReference>
<reference evidence="3" key="1">
    <citation type="submission" date="2019-09" db="EMBL/GenBank/DDBJ databases">
        <authorList>
            <person name="Li J."/>
        </authorList>
    </citation>
    <scope>NUCLEOTIDE SEQUENCE [LARGE SCALE GENOMIC DNA]</scope>
    <source>
        <strain evidence="3">NRBC 14897</strain>
    </source>
</reference>
<evidence type="ECO:0000313" key="4">
    <source>
        <dbReference type="Proteomes" id="UP001515100"/>
    </source>
</evidence>
<keyword evidence="4" id="KW-1185">Reference proteome</keyword>
<proteinExistence type="predicted"/>
<gene>
    <name evidence="3" type="ORF">ESP62_011610</name>
</gene>
<comment type="caution">
    <text evidence="3">The sequence shown here is derived from an EMBL/GenBank/DDBJ whole genome shotgun (WGS) entry which is preliminary data.</text>
</comment>
<dbReference type="PROSITE" id="PS51257">
    <property type="entry name" value="PROKAR_LIPOPROTEIN"/>
    <property type="match status" value="1"/>
</dbReference>
<protein>
    <recommendedName>
        <fullName evidence="2">DUF6318 domain-containing protein</fullName>
    </recommendedName>
</protein>
<name>A0A641AK77_9ACTN</name>
<sequence>MRFGGIVLAAALTLGACSSDPAPREPEPSASTTTATPAVAVPTMPPQASEDSPEGAAAFVKHYVDVFNYAAATGDVEELRRLSAPSCEGCERYISLYEDTYKAGGYFKGGDWKIGDLKLQEDPNETFATTDVEVAPTTYLRNSTSSPTDGPTTRTTITFGVVGSSDSKSISQLALGEA</sequence>
<dbReference type="AlphaFoldDB" id="A0A641AK77"/>